<dbReference type="Pfam" id="PF13456">
    <property type="entry name" value="RVT_3"/>
    <property type="match status" value="1"/>
</dbReference>
<dbReference type="Gene3D" id="3.30.420.10">
    <property type="entry name" value="Ribonuclease H-like superfamily/Ribonuclease H"/>
    <property type="match status" value="1"/>
</dbReference>
<dbReference type="GO" id="GO:0004523">
    <property type="term" value="F:RNA-DNA hybrid ribonuclease activity"/>
    <property type="evidence" value="ECO:0007669"/>
    <property type="project" value="InterPro"/>
</dbReference>
<feature type="region of interest" description="Disordered" evidence="1">
    <location>
        <begin position="233"/>
        <end position="266"/>
    </location>
</feature>
<evidence type="ECO:0000313" key="3">
    <source>
        <dbReference type="EMBL" id="OWZ18439.1"/>
    </source>
</evidence>
<evidence type="ECO:0000313" key="4">
    <source>
        <dbReference type="Proteomes" id="UP000198211"/>
    </source>
</evidence>
<dbReference type="PANTHER" id="PTHR47723">
    <property type="entry name" value="OS05G0353850 PROTEIN"/>
    <property type="match status" value="1"/>
</dbReference>
<dbReference type="OrthoDB" id="126704at2759"/>
<dbReference type="InterPro" id="IPR053151">
    <property type="entry name" value="RNase_H-like"/>
</dbReference>
<sequence>MQSNSADGSCVPWGVILSHWDIKIWKVQKEAEGLTAILGAGITPREHLDEVVETLISLKGHVRNPPVVSVEMLGSDFCGVVLSFDGAAKLPTKKNCGCVLWQLPGWKVLKAKGFILEIVTVNDAEYHGFRKGLEMAIEMTLQKLVVVRDSRIGIQQVQGLINCNQTHLQKHIANVELLKEKFGSLRLAHLNLEYNQAANYLTTKTSILDESWDVIDADEIVHLEHESKIAEKRMKAEDSESKHVVEPTSGEILPKDDKQNTAESAPLTKSARVLAAVTGSRSQVEPMFVGGSRVLAKKQGVDSRAAYLSDPKWNLVCGRIDREEGRHVVFE</sequence>
<dbReference type="Proteomes" id="UP000198211">
    <property type="component" value="Unassembled WGS sequence"/>
</dbReference>
<comment type="caution">
    <text evidence="3">The sequence shown here is derived from an EMBL/GenBank/DDBJ whole genome shotgun (WGS) entry which is preliminary data.</text>
</comment>
<dbReference type="AlphaFoldDB" id="A0A225WMS9"/>
<organism evidence="3 4">
    <name type="scientific">Phytophthora megakarya</name>
    <dbReference type="NCBI Taxonomy" id="4795"/>
    <lineage>
        <taxon>Eukaryota</taxon>
        <taxon>Sar</taxon>
        <taxon>Stramenopiles</taxon>
        <taxon>Oomycota</taxon>
        <taxon>Peronosporomycetes</taxon>
        <taxon>Peronosporales</taxon>
        <taxon>Peronosporaceae</taxon>
        <taxon>Phytophthora</taxon>
    </lineage>
</organism>
<reference evidence="4" key="1">
    <citation type="submission" date="2017-03" db="EMBL/GenBank/DDBJ databases">
        <title>Phytopthora megakarya and P. palmivora, two closely related causual agents of cacao black pod achieved similar genome size and gene model numbers by different mechanisms.</title>
        <authorList>
            <person name="Ali S."/>
            <person name="Shao J."/>
            <person name="Larry D.J."/>
            <person name="Kronmiller B."/>
            <person name="Shen D."/>
            <person name="Strem M.D."/>
            <person name="Melnick R.L."/>
            <person name="Guiltinan M.J."/>
            <person name="Tyler B.M."/>
            <person name="Meinhardt L.W."/>
            <person name="Bailey B.A."/>
        </authorList>
    </citation>
    <scope>NUCLEOTIDE SEQUENCE [LARGE SCALE GENOMIC DNA]</scope>
    <source>
        <strain evidence="4">zdho120</strain>
    </source>
</reference>
<dbReference type="InterPro" id="IPR036397">
    <property type="entry name" value="RNaseH_sf"/>
</dbReference>
<dbReference type="InterPro" id="IPR002156">
    <property type="entry name" value="RNaseH_domain"/>
</dbReference>
<feature type="domain" description="RNase H type-1" evidence="2">
    <location>
        <begin position="100"/>
        <end position="203"/>
    </location>
</feature>
<dbReference type="SUPFAM" id="SSF53098">
    <property type="entry name" value="Ribonuclease H-like"/>
    <property type="match status" value="1"/>
</dbReference>
<proteinExistence type="predicted"/>
<dbReference type="InterPro" id="IPR012337">
    <property type="entry name" value="RNaseH-like_sf"/>
</dbReference>
<keyword evidence="4" id="KW-1185">Reference proteome</keyword>
<gene>
    <name evidence="3" type="ORF">PHMEG_0007475</name>
</gene>
<evidence type="ECO:0000259" key="2">
    <source>
        <dbReference type="Pfam" id="PF13456"/>
    </source>
</evidence>
<protein>
    <recommendedName>
        <fullName evidence="2">RNase H type-1 domain-containing protein</fullName>
    </recommendedName>
</protein>
<dbReference type="EMBL" id="NBNE01000587">
    <property type="protein sequence ID" value="OWZ18439.1"/>
    <property type="molecule type" value="Genomic_DNA"/>
</dbReference>
<feature type="compositionally biased region" description="Basic and acidic residues" evidence="1">
    <location>
        <begin position="233"/>
        <end position="245"/>
    </location>
</feature>
<accession>A0A225WMS9</accession>
<dbReference type="PANTHER" id="PTHR47723:SF19">
    <property type="entry name" value="POLYNUCLEOTIDYL TRANSFERASE, RIBONUCLEASE H-LIKE SUPERFAMILY PROTEIN"/>
    <property type="match status" value="1"/>
</dbReference>
<dbReference type="GO" id="GO:0003676">
    <property type="term" value="F:nucleic acid binding"/>
    <property type="evidence" value="ECO:0007669"/>
    <property type="project" value="InterPro"/>
</dbReference>
<dbReference type="STRING" id="4795.A0A225WMS9"/>
<evidence type="ECO:0000256" key="1">
    <source>
        <dbReference type="SAM" id="MobiDB-lite"/>
    </source>
</evidence>
<name>A0A225WMS9_9STRA</name>